<dbReference type="EMBL" id="MWMH01000012">
    <property type="protein sequence ID" value="OOP70867.1"/>
    <property type="molecule type" value="Genomic_DNA"/>
</dbReference>
<evidence type="ECO:0000313" key="2">
    <source>
        <dbReference type="EMBL" id="OOP70867.1"/>
    </source>
</evidence>
<feature type="domain" description="Transposase DDE" evidence="1">
    <location>
        <begin position="3"/>
        <end position="37"/>
    </location>
</feature>
<evidence type="ECO:0000259" key="1">
    <source>
        <dbReference type="Pfam" id="PF13612"/>
    </source>
</evidence>
<accession>A0A1S9N020</accession>
<name>A0A1S9N020_CLOBE</name>
<comment type="caution">
    <text evidence="2">The sequence shown here is derived from an EMBL/GenBank/DDBJ whole genome shotgun (WGS) entry which is preliminary data.</text>
</comment>
<dbReference type="Proteomes" id="UP000190959">
    <property type="component" value="Unassembled WGS sequence"/>
</dbReference>
<dbReference type="AlphaFoldDB" id="A0A1S9N020"/>
<sequence length="38" mass="4508">MANVQEFHLQDSKTLNVCHNRRIHSHKVFQVISEYGKI</sequence>
<reference evidence="2 3" key="1">
    <citation type="submission" date="2017-02" db="EMBL/GenBank/DDBJ databases">
        <title>Genome sequence of Clostridium beijerinckii Br21.</title>
        <authorList>
            <person name="Fonseca B.C."/>
            <person name="Guazzaroni M.E."/>
            <person name="Riano-Pachon D.M."/>
            <person name="Reginatto V."/>
        </authorList>
    </citation>
    <scope>NUCLEOTIDE SEQUENCE [LARGE SCALE GENOMIC DNA]</scope>
    <source>
        <strain evidence="2 3">Br21</strain>
    </source>
</reference>
<gene>
    <name evidence="2" type="ORF">CBEIBR21_24145</name>
</gene>
<dbReference type="Pfam" id="PF13612">
    <property type="entry name" value="DDE_Tnp_1_3"/>
    <property type="match status" value="1"/>
</dbReference>
<organism evidence="2 3">
    <name type="scientific">Clostridium beijerinckii</name>
    <name type="common">Clostridium MP</name>
    <dbReference type="NCBI Taxonomy" id="1520"/>
    <lineage>
        <taxon>Bacteria</taxon>
        <taxon>Bacillati</taxon>
        <taxon>Bacillota</taxon>
        <taxon>Clostridia</taxon>
        <taxon>Eubacteriales</taxon>
        <taxon>Clostridiaceae</taxon>
        <taxon>Clostridium</taxon>
    </lineage>
</organism>
<dbReference type="InterPro" id="IPR025668">
    <property type="entry name" value="Tnp_DDE_dom"/>
</dbReference>
<evidence type="ECO:0000313" key="3">
    <source>
        <dbReference type="Proteomes" id="UP000190959"/>
    </source>
</evidence>
<protein>
    <recommendedName>
        <fullName evidence="1">Transposase DDE domain-containing protein</fullName>
    </recommendedName>
</protein>
<proteinExistence type="predicted"/>